<evidence type="ECO:0000259" key="1">
    <source>
        <dbReference type="PROSITE" id="PS50206"/>
    </source>
</evidence>
<feature type="domain" description="Rhodanese" evidence="1">
    <location>
        <begin position="23"/>
        <end position="113"/>
    </location>
</feature>
<keyword evidence="3" id="KW-1185">Reference proteome</keyword>
<dbReference type="Proteomes" id="UP000014523">
    <property type="component" value="Unassembled WGS sequence"/>
</dbReference>
<dbReference type="RefSeq" id="WP_016541187.1">
    <property type="nucleotide sequence ID" value="NZ_ASQH01000008.1"/>
</dbReference>
<sequence>MNILNWLPFGKVPEITVKQLNKTIDHVQILDVRTALEFRQSHIKGAINLPITQFNSAHIAKLNLDPTRPVVTICLSAHRSIPATRQLNKMNFNASQLQGGMREWWRRDQPCVKGD</sequence>
<evidence type="ECO:0000313" key="3">
    <source>
        <dbReference type="Proteomes" id="UP000014523"/>
    </source>
</evidence>
<dbReference type="AlphaFoldDB" id="A0A829HMX1"/>
<evidence type="ECO:0000313" key="2">
    <source>
        <dbReference type="EMBL" id="EPF90606.1"/>
    </source>
</evidence>
<dbReference type="InterPro" id="IPR001763">
    <property type="entry name" value="Rhodanese-like_dom"/>
</dbReference>
<organism evidence="2 3">
    <name type="scientific">Acinetobacter gyllenbergii CIP 110306 = MTCC 11365</name>
    <dbReference type="NCBI Taxonomy" id="1217657"/>
    <lineage>
        <taxon>Bacteria</taxon>
        <taxon>Pseudomonadati</taxon>
        <taxon>Pseudomonadota</taxon>
        <taxon>Gammaproteobacteria</taxon>
        <taxon>Moraxellales</taxon>
        <taxon>Moraxellaceae</taxon>
        <taxon>Acinetobacter</taxon>
    </lineage>
</organism>
<name>A0A829HMX1_9GAMM</name>
<proteinExistence type="predicted"/>
<gene>
    <name evidence="2" type="ORF">F957_00961</name>
</gene>
<dbReference type="SMART" id="SM00450">
    <property type="entry name" value="RHOD"/>
    <property type="match status" value="1"/>
</dbReference>
<accession>A0A829HMX1</accession>
<dbReference type="Gene3D" id="3.40.250.10">
    <property type="entry name" value="Rhodanese-like domain"/>
    <property type="match status" value="1"/>
</dbReference>
<dbReference type="PANTHER" id="PTHR43031">
    <property type="entry name" value="FAD-DEPENDENT OXIDOREDUCTASE"/>
    <property type="match status" value="1"/>
</dbReference>
<dbReference type="EMBL" id="ATGG01000009">
    <property type="protein sequence ID" value="EPF90606.1"/>
    <property type="molecule type" value="Genomic_DNA"/>
</dbReference>
<dbReference type="InterPro" id="IPR050229">
    <property type="entry name" value="GlpE_sulfurtransferase"/>
</dbReference>
<dbReference type="CDD" id="cd00158">
    <property type="entry name" value="RHOD"/>
    <property type="match status" value="1"/>
</dbReference>
<dbReference type="InterPro" id="IPR036873">
    <property type="entry name" value="Rhodanese-like_dom_sf"/>
</dbReference>
<protein>
    <recommendedName>
        <fullName evidence="1">Rhodanese domain-containing protein</fullName>
    </recommendedName>
</protein>
<reference evidence="2 3" key="1">
    <citation type="submission" date="2013-06" db="EMBL/GenBank/DDBJ databases">
        <title>The Genome Sequence of Acinetobacter gyllenbergii CIP 110306.</title>
        <authorList>
            <consortium name="The Broad Institute Genome Sequencing Platform"/>
            <consortium name="The Broad Institute Genome Sequencing Center for Infectious Disease"/>
            <person name="Cerqueira G."/>
            <person name="Feldgarden M."/>
            <person name="Courvalin P."/>
            <person name="Perichon B."/>
            <person name="Grillot-Courvalin C."/>
            <person name="Clermont D."/>
            <person name="Rocha E."/>
            <person name="Yoon E.-J."/>
            <person name="Nemec A."/>
            <person name="Young S.K."/>
            <person name="Zeng Q."/>
            <person name="Gargeya S."/>
            <person name="Fitzgerald M."/>
            <person name="Abouelleil A."/>
            <person name="Alvarado L."/>
            <person name="Berlin A.M."/>
            <person name="Chapman S.B."/>
            <person name="Dewar J."/>
            <person name="Goldberg J."/>
            <person name="Griggs A."/>
            <person name="Gujja S."/>
            <person name="Hansen M."/>
            <person name="Howarth C."/>
            <person name="Imamovic A."/>
            <person name="Larimer J."/>
            <person name="McCowan C."/>
            <person name="Murphy C."/>
            <person name="Pearson M."/>
            <person name="Priest M."/>
            <person name="Roberts A."/>
            <person name="Saif S."/>
            <person name="Shea T."/>
            <person name="Sykes S."/>
            <person name="Wortman J."/>
            <person name="Nusbaum C."/>
            <person name="Birren B."/>
        </authorList>
    </citation>
    <scope>NUCLEOTIDE SEQUENCE [LARGE SCALE GENOMIC DNA]</scope>
    <source>
        <strain evidence="2 3">CIP 110306</strain>
    </source>
</reference>
<dbReference type="Pfam" id="PF00581">
    <property type="entry name" value="Rhodanese"/>
    <property type="match status" value="1"/>
</dbReference>
<dbReference type="PANTHER" id="PTHR43031:SF16">
    <property type="entry name" value="OXIDOREDUCTASE"/>
    <property type="match status" value="1"/>
</dbReference>
<dbReference type="PROSITE" id="PS50206">
    <property type="entry name" value="RHODANESE_3"/>
    <property type="match status" value="1"/>
</dbReference>
<dbReference type="SUPFAM" id="SSF52821">
    <property type="entry name" value="Rhodanese/Cell cycle control phosphatase"/>
    <property type="match status" value="1"/>
</dbReference>
<comment type="caution">
    <text evidence="2">The sequence shown here is derived from an EMBL/GenBank/DDBJ whole genome shotgun (WGS) entry which is preliminary data.</text>
</comment>